<dbReference type="AlphaFoldDB" id="A0A8X6PDX8"/>
<evidence type="ECO:0000313" key="2">
    <source>
        <dbReference type="Proteomes" id="UP000887013"/>
    </source>
</evidence>
<feature type="non-terminal residue" evidence="1">
    <location>
        <position position="1"/>
    </location>
</feature>
<protein>
    <submittedName>
        <fullName evidence="1">Uncharacterized protein</fullName>
    </submittedName>
</protein>
<gene>
    <name evidence="1" type="ORF">NPIL_211771</name>
</gene>
<accession>A0A8X6PDX8</accession>
<dbReference type="Proteomes" id="UP000887013">
    <property type="component" value="Unassembled WGS sequence"/>
</dbReference>
<comment type="caution">
    <text evidence="1">The sequence shown here is derived from an EMBL/GenBank/DDBJ whole genome shotgun (WGS) entry which is preliminary data.</text>
</comment>
<keyword evidence="2" id="KW-1185">Reference proteome</keyword>
<organism evidence="1 2">
    <name type="scientific">Nephila pilipes</name>
    <name type="common">Giant wood spider</name>
    <name type="synonym">Nephila maculata</name>
    <dbReference type="NCBI Taxonomy" id="299642"/>
    <lineage>
        <taxon>Eukaryota</taxon>
        <taxon>Metazoa</taxon>
        <taxon>Ecdysozoa</taxon>
        <taxon>Arthropoda</taxon>
        <taxon>Chelicerata</taxon>
        <taxon>Arachnida</taxon>
        <taxon>Araneae</taxon>
        <taxon>Araneomorphae</taxon>
        <taxon>Entelegynae</taxon>
        <taxon>Araneoidea</taxon>
        <taxon>Nephilidae</taxon>
        <taxon>Nephila</taxon>
    </lineage>
</organism>
<sequence>LLRAQYLSHNSSVLDGSRQSFDEALPIPCGFPSFASHLLDFPFPFTTHSQHHLLTVLLQHRLEKESVPTSDKLISHT</sequence>
<reference evidence="1" key="1">
    <citation type="submission" date="2020-08" db="EMBL/GenBank/DDBJ databases">
        <title>Multicomponent nature underlies the extraordinary mechanical properties of spider dragline silk.</title>
        <authorList>
            <person name="Kono N."/>
            <person name="Nakamura H."/>
            <person name="Mori M."/>
            <person name="Yoshida Y."/>
            <person name="Ohtoshi R."/>
            <person name="Malay A.D."/>
            <person name="Moran D.A.P."/>
            <person name="Tomita M."/>
            <person name="Numata K."/>
            <person name="Arakawa K."/>
        </authorList>
    </citation>
    <scope>NUCLEOTIDE SEQUENCE</scope>
</reference>
<proteinExistence type="predicted"/>
<dbReference type="EMBL" id="BMAW01019744">
    <property type="protein sequence ID" value="GFT65060.1"/>
    <property type="molecule type" value="Genomic_DNA"/>
</dbReference>
<evidence type="ECO:0000313" key="1">
    <source>
        <dbReference type="EMBL" id="GFT65060.1"/>
    </source>
</evidence>
<name>A0A8X6PDX8_NEPPI</name>